<reference evidence="8" key="1">
    <citation type="submission" date="2008-01" db="EMBL/GenBank/DDBJ databases">
        <title>Complete sequence of chromosome of Caulobacter sp. K31.</title>
        <authorList>
            <consortium name="US DOE Joint Genome Institute"/>
            <person name="Copeland A."/>
            <person name="Lucas S."/>
            <person name="Lapidus A."/>
            <person name="Barry K."/>
            <person name="Glavina del Rio T."/>
            <person name="Dalin E."/>
            <person name="Tice H."/>
            <person name="Pitluck S."/>
            <person name="Bruce D."/>
            <person name="Goodwin L."/>
            <person name="Thompson L.S."/>
            <person name="Brettin T."/>
            <person name="Detter J.C."/>
            <person name="Han C."/>
            <person name="Schmutz J."/>
            <person name="Larimer F."/>
            <person name="Land M."/>
            <person name="Hauser L."/>
            <person name="Kyrpides N."/>
            <person name="Kim E."/>
            <person name="Stephens C."/>
            <person name="Richardson P."/>
        </authorList>
    </citation>
    <scope>NUCLEOTIDE SEQUENCE [LARGE SCALE GENOMIC DNA]</scope>
    <source>
        <strain evidence="8">K31</strain>
    </source>
</reference>
<dbReference type="AlphaFoldDB" id="B0SZX9"/>
<proteinExistence type="predicted"/>
<dbReference type="PANTHER" id="PTHR11364:SF27">
    <property type="entry name" value="SULFURTRANSFERASE"/>
    <property type="match status" value="1"/>
</dbReference>
<dbReference type="FunFam" id="3.40.250.10:FF:000015">
    <property type="entry name" value="Sulfurtransferase"/>
    <property type="match status" value="1"/>
</dbReference>
<keyword evidence="4" id="KW-0677">Repeat</keyword>
<sequence>MTPTDPLVSTAWLQEHLDAPDVRIVDGSWHMPAAKRDPKAEYDLVHIPGAVFFDIDEIADETSDLPHMLPSPIKFASRVKKLGLGDGSRIVVYDTSGILPAARVWWEFRAMGHDDVVVLDGGLPKWIAEGRPVEDLPVAPQERHFTPRFQADIVRSIDQMKRNLETGREQVIDARAAGRFTGQDPEPRAGLRGGHIPGSRNIPLSALLAPDGTMLPADRLAGVFEAAGVDIAKPITTTCGSGITAAVVSLALARLGKPRAAVYDGSWTEWGGRDDVPVATGEA</sequence>
<dbReference type="Gene3D" id="3.40.250.10">
    <property type="entry name" value="Rhodanese-like domain"/>
    <property type="match status" value="2"/>
</dbReference>
<evidence type="ECO:0000256" key="5">
    <source>
        <dbReference type="ARBA" id="ARBA00051793"/>
    </source>
</evidence>
<comment type="subcellular location">
    <subcellularLocation>
        <location evidence="1">Cytoplasm</location>
    </subcellularLocation>
</comment>
<dbReference type="GO" id="GO:0016784">
    <property type="term" value="F:3-mercaptopyruvate sulfurtransferase activity"/>
    <property type="evidence" value="ECO:0007669"/>
    <property type="project" value="UniProtKB-EC"/>
</dbReference>
<dbReference type="EMBL" id="CP000927">
    <property type="protein sequence ID" value="ABZ72052.1"/>
    <property type="molecule type" value="Genomic_DNA"/>
</dbReference>
<dbReference type="FunFam" id="3.40.250.10:FF:000001">
    <property type="entry name" value="Sulfurtransferase"/>
    <property type="match status" value="1"/>
</dbReference>
<dbReference type="GO" id="GO:0004792">
    <property type="term" value="F:thiosulfate-cyanide sulfurtransferase activity"/>
    <property type="evidence" value="ECO:0007669"/>
    <property type="project" value="InterPro"/>
</dbReference>
<evidence type="ECO:0000313" key="8">
    <source>
        <dbReference type="EMBL" id="ABZ72052.1"/>
    </source>
</evidence>
<protein>
    <recommendedName>
        <fullName evidence="6">Sulfurtransferase</fullName>
    </recommendedName>
</protein>
<evidence type="ECO:0000256" key="6">
    <source>
        <dbReference type="RuleBase" id="RU000507"/>
    </source>
</evidence>
<dbReference type="OrthoDB" id="9781034at2"/>
<dbReference type="PROSITE" id="PS00683">
    <property type="entry name" value="RHODANESE_2"/>
    <property type="match status" value="1"/>
</dbReference>
<dbReference type="PROSITE" id="PS00380">
    <property type="entry name" value="RHODANESE_1"/>
    <property type="match status" value="1"/>
</dbReference>
<dbReference type="PROSITE" id="PS50206">
    <property type="entry name" value="RHODANESE_3"/>
    <property type="match status" value="2"/>
</dbReference>
<dbReference type="NCBIfam" id="NF008557">
    <property type="entry name" value="PRK11493.1"/>
    <property type="match status" value="1"/>
</dbReference>
<dbReference type="InterPro" id="IPR001307">
    <property type="entry name" value="Thiosulphate_STrfase_CS"/>
</dbReference>
<dbReference type="SUPFAM" id="SSF52821">
    <property type="entry name" value="Rhodanese/Cell cycle control phosphatase"/>
    <property type="match status" value="2"/>
</dbReference>
<dbReference type="Pfam" id="PF00581">
    <property type="entry name" value="Rhodanese"/>
    <property type="match status" value="2"/>
</dbReference>
<evidence type="ECO:0000256" key="4">
    <source>
        <dbReference type="ARBA" id="ARBA00022737"/>
    </source>
</evidence>
<dbReference type="InterPro" id="IPR036873">
    <property type="entry name" value="Rhodanese-like_dom_sf"/>
</dbReference>
<evidence type="ECO:0000256" key="1">
    <source>
        <dbReference type="ARBA" id="ARBA00004496"/>
    </source>
</evidence>
<name>B0SZX9_CAUSK</name>
<dbReference type="InterPro" id="IPR001763">
    <property type="entry name" value="Rhodanese-like_dom"/>
</dbReference>
<feature type="domain" description="Rhodanese" evidence="7">
    <location>
        <begin position="165"/>
        <end position="279"/>
    </location>
</feature>
<dbReference type="CDD" id="cd01449">
    <property type="entry name" value="TST_Repeat_2"/>
    <property type="match status" value="1"/>
</dbReference>
<dbReference type="KEGG" id="cak:Caul_2925"/>
<organism evidence="8">
    <name type="scientific">Caulobacter sp. (strain K31)</name>
    <dbReference type="NCBI Taxonomy" id="366602"/>
    <lineage>
        <taxon>Bacteria</taxon>
        <taxon>Pseudomonadati</taxon>
        <taxon>Pseudomonadota</taxon>
        <taxon>Alphaproteobacteria</taxon>
        <taxon>Caulobacterales</taxon>
        <taxon>Caulobacteraceae</taxon>
        <taxon>Caulobacter</taxon>
    </lineage>
</organism>
<comment type="catalytic activity">
    <reaction evidence="5">
        <text>2-oxo-3-sulfanylpropanoate + [thioredoxin]-dithiol = [thioredoxin]-disulfide + hydrogen sulfide + pyruvate + H(+)</text>
        <dbReference type="Rhea" id="RHEA:21740"/>
        <dbReference type="Rhea" id="RHEA-COMP:10698"/>
        <dbReference type="Rhea" id="RHEA-COMP:10700"/>
        <dbReference type="ChEBI" id="CHEBI:15361"/>
        <dbReference type="ChEBI" id="CHEBI:15378"/>
        <dbReference type="ChEBI" id="CHEBI:29919"/>
        <dbReference type="ChEBI" id="CHEBI:29950"/>
        <dbReference type="ChEBI" id="CHEBI:50058"/>
        <dbReference type="ChEBI" id="CHEBI:57678"/>
        <dbReference type="EC" id="2.8.1.2"/>
    </reaction>
    <physiologicalReaction direction="left-to-right" evidence="5">
        <dbReference type="Rhea" id="RHEA:21741"/>
    </physiologicalReaction>
</comment>
<keyword evidence="3 6" id="KW-0808">Transferase</keyword>
<evidence type="ECO:0000256" key="3">
    <source>
        <dbReference type="ARBA" id="ARBA00022679"/>
    </source>
</evidence>
<dbReference type="HOGENOM" id="CLU_031618_3_0_5"/>
<keyword evidence="2" id="KW-0963">Cytoplasm</keyword>
<accession>B0SZX9</accession>
<dbReference type="SMART" id="SM00450">
    <property type="entry name" value="RHOD"/>
    <property type="match status" value="2"/>
</dbReference>
<dbReference type="STRING" id="366602.Caul_2925"/>
<feature type="domain" description="Rhodanese" evidence="7">
    <location>
        <begin position="18"/>
        <end position="135"/>
    </location>
</feature>
<dbReference type="CDD" id="cd01448">
    <property type="entry name" value="TST_Repeat_1"/>
    <property type="match status" value="1"/>
</dbReference>
<dbReference type="GO" id="GO:0005737">
    <property type="term" value="C:cytoplasm"/>
    <property type="evidence" value="ECO:0007669"/>
    <property type="project" value="UniProtKB-SubCell"/>
</dbReference>
<dbReference type="InterPro" id="IPR045078">
    <property type="entry name" value="TST/MPST-like"/>
</dbReference>
<gene>
    <name evidence="8" type="ordered locus">Caul_2925</name>
</gene>
<dbReference type="eggNOG" id="COG2897">
    <property type="taxonomic scope" value="Bacteria"/>
</dbReference>
<evidence type="ECO:0000256" key="2">
    <source>
        <dbReference type="ARBA" id="ARBA00022490"/>
    </source>
</evidence>
<dbReference type="PANTHER" id="PTHR11364">
    <property type="entry name" value="THIOSULFATE SULFERTANSFERASE"/>
    <property type="match status" value="1"/>
</dbReference>
<evidence type="ECO:0000259" key="7">
    <source>
        <dbReference type="PROSITE" id="PS50206"/>
    </source>
</evidence>